<evidence type="ECO:0000313" key="2">
    <source>
        <dbReference type="EMBL" id="CAI8614200.1"/>
    </source>
</evidence>
<dbReference type="Proteomes" id="UP001157006">
    <property type="component" value="Chromosome 5"/>
</dbReference>
<keyword evidence="3" id="KW-1185">Reference proteome</keyword>
<dbReference type="SUPFAM" id="SSF51695">
    <property type="entry name" value="PLC-like phosphodiesterases"/>
    <property type="match status" value="1"/>
</dbReference>
<dbReference type="GO" id="GO:0008081">
    <property type="term" value="F:phosphoric diester hydrolase activity"/>
    <property type="evidence" value="ECO:0007669"/>
    <property type="project" value="InterPro"/>
</dbReference>
<gene>
    <name evidence="2" type="ORF">VFH_V118400</name>
</gene>
<sequence>MNNSLPFNKYAFLTTHNAFAIEGEPSHTGVPRFTVNNQEHSITQQLNNGVRALMLDTYDFDGDVWLCHSFKGQCHDVTAFEPAIDTLKEIEAFLSANTNEIVTIILEDYVESPNGLTKVFSDAGLKKYWFPLASMPKNGENWPLVSDLVAKNQRLVVFTSKKGKEQSEGIAYQWNYMVENQSAFVSFLLISHGYCIMCEHLSLNERRSTAALACVFYLTLVGYKASVPYFTVLLLLNYFISFYVIFHHISQNLLVLREQLSIIENEDVRAMHDAVYKKYIMFK</sequence>
<dbReference type="PROSITE" id="PS50007">
    <property type="entry name" value="PIPLC_X_DOMAIN"/>
    <property type="match status" value="1"/>
</dbReference>
<feature type="transmembrane region" description="Helical" evidence="1">
    <location>
        <begin position="229"/>
        <end position="249"/>
    </location>
</feature>
<evidence type="ECO:0000313" key="3">
    <source>
        <dbReference type="Proteomes" id="UP001157006"/>
    </source>
</evidence>
<organism evidence="2 3">
    <name type="scientific">Vicia faba</name>
    <name type="common">Broad bean</name>
    <name type="synonym">Faba vulgaris</name>
    <dbReference type="NCBI Taxonomy" id="3906"/>
    <lineage>
        <taxon>Eukaryota</taxon>
        <taxon>Viridiplantae</taxon>
        <taxon>Streptophyta</taxon>
        <taxon>Embryophyta</taxon>
        <taxon>Tracheophyta</taxon>
        <taxon>Spermatophyta</taxon>
        <taxon>Magnoliopsida</taxon>
        <taxon>eudicotyledons</taxon>
        <taxon>Gunneridae</taxon>
        <taxon>Pentapetalae</taxon>
        <taxon>rosids</taxon>
        <taxon>fabids</taxon>
        <taxon>Fabales</taxon>
        <taxon>Fabaceae</taxon>
        <taxon>Papilionoideae</taxon>
        <taxon>50 kb inversion clade</taxon>
        <taxon>NPAAA clade</taxon>
        <taxon>Hologalegina</taxon>
        <taxon>IRL clade</taxon>
        <taxon>Fabeae</taxon>
        <taxon>Vicia</taxon>
    </lineage>
</organism>
<dbReference type="Gene3D" id="3.20.20.190">
    <property type="entry name" value="Phosphatidylinositol (PI) phosphodiesterase"/>
    <property type="match status" value="1"/>
</dbReference>
<proteinExistence type="predicted"/>
<accession>A0AAV1AUV6</accession>
<name>A0AAV1AUV6_VICFA</name>
<evidence type="ECO:0008006" key="4">
    <source>
        <dbReference type="Google" id="ProtNLM"/>
    </source>
</evidence>
<keyword evidence="1" id="KW-1133">Transmembrane helix</keyword>
<reference evidence="2 3" key="1">
    <citation type="submission" date="2023-01" db="EMBL/GenBank/DDBJ databases">
        <authorList>
            <person name="Kreplak J."/>
        </authorList>
    </citation>
    <scope>NUCLEOTIDE SEQUENCE [LARGE SCALE GENOMIC DNA]</scope>
</reference>
<keyword evidence="1" id="KW-0472">Membrane</keyword>
<keyword evidence="1" id="KW-0812">Transmembrane</keyword>
<dbReference type="PANTHER" id="PTHR13593">
    <property type="match status" value="1"/>
</dbReference>
<dbReference type="GO" id="GO:0006629">
    <property type="term" value="P:lipid metabolic process"/>
    <property type="evidence" value="ECO:0007669"/>
    <property type="project" value="InterPro"/>
</dbReference>
<evidence type="ECO:0000256" key="1">
    <source>
        <dbReference type="SAM" id="Phobius"/>
    </source>
</evidence>
<dbReference type="Pfam" id="PF26178">
    <property type="entry name" value="PI-PLC_cat"/>
    <property type="match status" value="1"/>
</dbReference>
<dbReference type="InterPro" id="IPR017946">
    <property type="entry name" value="PLC-like_Pdiesterase_TIM-brl"/>
</dbReference>
<dbReference type="EMBL" id="OX451740">
    <property type="protein sequence ID" value="CAI8614200.1"/>
    <property type="molecule type" value="Genomic_DNA"/>
</dbReference>
<dbReference type="AlphaFoldDB" id="A0AAV1AUV6"/>
<protein>
    <recommendedName>
        <fullName evidence="4">PLC-like phosphodiesterases superfamily protein</fullName>
    </recommendedName>
</protein>
<dbReference type="PANTHER" id="PTHR13593:SF51">
    <property type="entry name" value="F21F23.12 PROTEIN"/>
    <property type="match status" value="1"/>
</dbReference>
<dbReference type="InterPro" id="IPR051057">
    <property type="entry name" value="PI-PLC_domain"/>
</dbReference>